<dbReference type="RefSeq" id="WP_207862477.1">
    <property type="nucleotide sequence ID" value="NZ_JAFREP010000038.1"/>
</dbReference>
<dbReference type="EMBL" id="JAFREP010000038">
    <property type="protein sequence ID" value="MBO1322505.1"/>
    <property type="molecule type" value="Genomic_DNA"/>
</dbReference>
<dbReference type="InterPro" id="IPR053205">
    <property type="entry name" value="GHMP_kinase_L-arabinokinase"/>
</dbReference>
<accession>A0A8J7QNS0</accession>
<organism evidence="1 2">
    <name type="scientific">Acanthopleuribacter pedis</name>
    <dbReference type="NCBI Taxonomy" id="442870"/>
    <lineage>
        <taxon>Bacteria</taxon>
        <taxon>Pseudomonadati</taxon>
        <taxon>Acidobacteriota</taxon>
        <taxon>Holophagae</taxon>
        <taxon>Acanthopleuribacterales</taxon>
        <taxon>Acanthopleuribacteraceae</taxon>
        <taxon>Acanthopleuribacter</taxon>
    </lineage>
</organism>
<gene>
    <name evidence="1" type="ORF">J3U88_28790</name>
</gene>
<reference evidence="1" key="1">
    <citation type="submission" date="2021-03" db="EMBL/GenBank/DDBJ databases">
        <authorList>
            <person name="Wang G."/>
        </authorList>
    </citation>
    <scope>NUCLEOTIDE SEQUENCE</scope>
    <source>
        <strain evidence="1">KCTC 12899</strain>
    </source>
</reference>
<evidence type="ECO:0008006" key="3">
    <source>
        <dbReference type="Google" id="ProtNLM"/>
    </source>
</evidence>
<dbReference type="PANTHER" id="PTHR38134:SF2">
    <property type="entry name" value="GALACTOKINASE"/>
    <property type="match status" value="1"/>
</dbReference>
<dbReference type="PANTHER" id="PTHR38134">
    <property type="entry name" value="SLR1395 PROTEIN"/>
    <property type="match status" value="1"/>
</dbReference>
<protein>
    <recommendedName>
        <fullName evidence="3">Glycosyl transferase family 28 C-terminal domain-containing protein</fullName>
    </recommendedName>
</protein>
<evidence type="ECO:0000313" key="2">
    <source>
        <dbReference type="Proteomes" id="UP000664417"/>
    </source>
</evidence>
<dbReference type="SUPFAM" id="SSF53756">
    <property type="entry name" value="UDP-Glycosyltransferase/glycogen phosphorylase"/>
    <property type="match status" value="1"/>
</dbReference>
<dbReference type="Gene3D" id="3.40.50.2000">
    <property type="entry name" value="Glycogen Phosphorylase B"/>
    <property type="match status" value="1"/>
</dbReference>
<sequence>MPGSDRLNVAYFITHHGFGHATRAAAVMAALAAREPRFHFHIFSKLPELLFRQVLGDRFTIFPTETDVGLIQQSALEVDLTASLAALNRFYPLDPDKVSHLTEQVKRLAVRAVFCDIAPLGIAVAAQAAVPSVLIENFTFHWIYEDFLEDEPGFQPIIDILRTWCEKADFHLQTKPVSDPQPGAPCFEPIARPIRLGRVEQRRRLGLADARPLVLITMGGFGQEMNYIEALKTRHDITFMMPGTDHAGDNLICPRWEDNPYHPDLIAACDLVVGKLGYSTFAEVYHAGVPFAYIPRDNFRESIAIEAFIKAKMPARAMAEGDFHNGRWLDQLGDYLALPPNRKEKINGADQVANYLIPRLGSLT</sequence>
<name>A0A8J7QNS0_9BACT</name>
<keyword evidence="2" id="KW-1185">Reference proteome</keyword>
<dbReference type="Proteomes" id="UP000664417">
    <property type="component" value="Unassembled WGS sequence"/>
</dbReference>
<dbReference type="AlphaFoldDB" id="A0A8J7QNS0"/>
<comment type="caution">
    <text evidence="1">The sequence shown here is derived from an EMBL/GenBank/DDBJ whole genome shotgun (WGS) entry which is preliminary data.</text>
</comment>
<proteinExistence type="predicted"/>
<evidence type="ECO:0000313" key="1">
    <source>
        <dbReference type="EMBL" id="MBO1322505.1"/>
    </source>
</evidence>